<dbReference type="GeneID" id="29990575"/>
<evidence type="ECO:0000256" key="2">
    <source>
        <dbReference type="SAM" id="MobiDB-lite"/>
    </source>
</evidence>
<feature type="region of interest" description="Disordered" evidence="2">
    <location>
        <begin position="1"/>
        <end position="34"/>
    </location>
</feature>
<comment type="caution">
    <text evidence="4">The sequence shown here is derived from an EMBL/GenBank/DDBJ whole genome shotgun (WGS) entry which is preliminary data.</text>
</comment>
<evidence type="ECO:0000313" key="4">
    <source>
        <dbReference type="EMBL" id="PON26206.1"/>
    </source>
</evidence>
<gene>
    <name evidence="4" type="ORF">TGAM01_v205150</name>
    <name evidence="3" type="ORF">TGAMA5MH_07789</name>
</gene>
<accession>A0A0W7V9P2</accession>
<dbReference type="EMBL" id="JPDN02000015">
    <property type="protein sequence ID" value="PON26206.1"/>
    <property type="molecule type" value="Genomic_DNA"/>
</dbReference>
<reference evidence="3 6" key="2">
    <citation type="submission" date="2017-02" db="EMBL/GenBank/DDBJ databases">
        <title>Genomes of Trichoderma spp. with biocontrol activity.</title>
        <authorList>
            <person name="Gardiner D."/>
            <person name="Kazan K."/>
            <person name="Vos C."/>
            <person name="Harvey P."/>
        </authorList>
    </citation>
    <scope>NUCLEOTIDE SEQUENCE [LARGE SCALE GENOMIC DNA]</scope>
    <source>
        <strain evidence="3 6">A5MH</strain>
    </source>
</reference>
<evidence type="ECO:0000313" key="3">
    <source>
        <dbReference type="EMBL" id="PNP40310.1"/>
    </source>
</evidence>
<dbReference type="AlphaFoldDB" id="A0A0W7V9P2"/>
<protein>
    <submittedName>
        <fullName evidence="4">Uncharacterized protein</fullName>
    </submittedName>
</protein>
<dbReference type="OrthoDB" id="4893180at2759"/>
<reference evidence="4 5" key="1">
    <citation type="journal article" date="2016" name="Genome Announc.">
        <title>Draft Whole-Genome Sequence of Trichoderma gamsii T6085, a Promising Biocontrol Agent of Fusarium Head Blight on Wheat.</title>
        <authorList>
            <person name="Baroncelli R."/>
            <person name="Zapparata A."/>
            <person name="Piaggeschi G."/>
            <person name="Sarrocco S."/>
            <person name="Vannacci G."/>
        </authorList>
    </citation>
    <scope>NUCLEOTIDE SEQUENCE [LARGE SCALE GENOMIC DNA]</scope>
    <source>
        <strain evidence="4 5">T6085</strain>
    </source>
</reference>
<name>A0A0W7V9P2_9HYPO</name>
<keyword evidence="5" id="KW-1185">Reference proteome</keyword>
<proteinExistence type="predicted"/>
<dbReference type="Proteomes" id="UP000236546">
    <property type="component" value="Unassembled WGS sequence"/>
</dbReference>
<keyword evidence="1" id="KW-0175">Coiled coil</keyword>
<feature type="coiled-coil region" evidence="1">
    <location>
        <begin position="64"/>
        <end position="105"/>
    </location>
</feature>
<dbReference type="RefSeq" id="XP_018656301.1">
    <property type="nucleotide sequence ID" value="XM_018810492.1"/>
</dbReference>
<evidence type="ECO:0000313" key="5">
    <source>
        <dbReference type="Proteomes" id="UP000054821"/>
    </source>
</evidence>
<dbReference type="EMBL" id="MTYH01000070">
    <property type="protein sequence ID" value="PNP40310.1"/>
    <property type="molecule type" value="Genomic_DNA"/>
</dbReference>
<evidence type="ECO:0000256" key="1">
    <source>
        <dbReference type="SAM" id="Coils"/>
    </source>
</evidence>
<reference evidence="4" key="3">
    <citation type="submission" date="2017-08" db="EMBL/GenBank/DDBJ databases">
        <title>Trichoderma gamsii strain T6085, whole genome shotgun sequencing project.</title>
        <authorList>
            <person name="Baroncelli R."/>
        </authorList>
    </citation>
    <scope>NUCLEOTIDE SEQUENCE</scope>
    <source>
        <strain evidence="4">T6085</strain>
    </source>
</reference>
<sequence length="185" mass="21492">MRGPSDFFFSGKEPFKKHPPPKESSPPSEDSSEHPAIYREVLGQIEKKMELQVKKIFDRIYEVKRDLEYRMRNVKKHMEATEARVEELSTQLNMLRAKQDAAEYNARARNQNTTVTSKEMFLCPLRNPETNEDVRCPATLGELECYRGSQFDALLRDLGEPVPTALKHKMEVIKWAMGIRNANYK</sequence>
<evidence type="ECO:0000313" key="6">
    <source>
        <dbReference type="Proteomes" id="UP000236546"/>
    </source>
</evidence>
<organism evidence="4 5">
    <name type="scientific">Trichoderma gamsii</name>
    <dbReference type="NCBI Taxonomy" id="398673"/>
    <lineage>
        <taxon>Eukaryota</taxon>
        <taxon>Fungi</taxon>
        <taxon>Dikarya</taxon>
        <taxon>Ascomycota</taxon>
        <taxon>Pezizomycotina</taxon>
        <taxon>Sordariomycetes</taxon>
        <taxon>Hypocreomycetidae</taxon>
        <taxon>Hypocreales</taxon>
        <taxon>Hypocreaceae</taxon>
        <taxon>Trichoderma</taxon>
    </lineage>
</organism>
<dbReference type="Proteomes" id="UP000054821">
    <property type="component" value="Unassembled WGS sequence"/>
</dbReference>